<dbReference type="AlphaFoldDB" id="A0A0G4G750"/>
<protein>
    <submittedName>
        <fullName evidence="6">Uncharacterized protein</fullName>
    </submittedName>
</protein>
<evidence type="ECO:0000259" key="5">
    <source>
        <dbReference type="Pfam" id="PF24842"/>
    </source>
</evidence>
<dbReference type="GO" id="GO:0034098">
    <property type="term" value="C:VCP-NPL4-UFD1 AAA ATPase complex"/>
    <property type="evidence" value="ECO:0007669"/>
    <property type="project" value="TreeGrafter"/>
</dbReference>
<accession>A0A0G4G750</accession>
<keyword evidence="2" id="KW-0833">Ubl conjugation pathway</keyword>
<feature type="compositionally biased region" description="Basic and acidic residues" evidence="3">
    <location>
        <begin position="287"/>
        <end position="301"/>
    </location>
</feature>
<dbReference type="PANTHER" id="PTHR12555:SF13">
    <property type="entry name" value="UBIQUITIN RECOGNITION FACTOR IN ER-ASSOCIATED DEGRADATION PROTEIN 1"/>
    <property type="match status" value="1"/>
</dbReference>
<feature type="compositionally biased region" description="Basic and acidic residues" evidence="3">
    <location>
        <begin position="374"/>
        <end position="388"/>
    </location>
</feature>
<dbReference type="InterPro" id="IPR004854">
    <property type="entry name" value="Ufd1-like"/>
</dbReference>
<proteinExistence type="inferred from homology"/>
<dbReference type="GO" id="GO:0036503">
    <property type="term" value="P:ERAD pathway"/>
    <property type="evidence" value="ECO:0007669"/>
    <property type="project" value="TreeGrafter"/>
</dbReference>
<gene>
    <name evidence="6" type="ORF">Cvel_20582</name>
</gene>
<evidence type="ECO:0000256" key="1">
    <source>
        <dbReference type="ARBA" id="ARBA00006043"/>
    </source>
</evidence>
<feature type="compositionally biased region" description="Low complexity" evidence="3">
    <location>
        <begin position="352"/>
        <end position="361"/>
    </location>
</feature>
<dbReference type="Pfam" id="PF03152">
    <property type="entry name" value="UFD1_N1"/>
    <property type="match status" value="1"/>
</dbReference>
<evidence type="ECO:0000256" key="2">
    <source>
        <dbReference type="ARBA" id="ARBA00022786"/>
    </source>
</evidence>
<dbReference type="Gene3D" id="2.40.40.50">
    <property type="entry name" value="Ubiquitin fusion degradation protein UFD1, N-terminal domain"/>
    <property type="match status" value="1"/>
</dbReference>
<dbReference type="PhylomeDB" id="A0A0G4G750"/>
<dbReference type="GO" id="GO:0006511">
    <property type="term" value="P:ubiquitin-dependent protein catabolic process"/>
    <property type="evidence" value="ECO:0007669"/>
    <property type="project" value="InterPro"/>
</dbReference>
<feature type="region of interest" description="Disordered" evidence="3">
    <location>
        <begin position="267"/>
        <end position="322"/>
    </location>
</feature>
<evidence type="ECO:0000256" key="3">
    <source>
        <dbReference type="SAM" id="MobiDB-lite"/>
    </source>
</evidence>
<organism evidence="6">
    <name type="scientific">Chromera velia CCMP2878</name>
    <dbReference type="NCBI Taxonomy" id="1169474"/>
    <lineage>
        <taxon>Eukaryota</taxon>
        <taxon>Sar</taxon>
        <taxon>Alveolata</taxon>
        <taxon>Colpodellida</taxon>
        <taxon>Chromeraceae</taxon>
        <taxon>Chromera</taxon>
    </lineage>
</organism>
<dbReference type="Pfam" id="PF24842">
    <property type="entry name" value="UFD1_N2"/>
    <property type="match status" value="1"/>
</dbReference>
<feature type="domain" description="Ubiquitin fusion degradation protein UFD1 N-terminal subdomain 2" evidence="5">
    <location>
        <begin position="128"/>
        <end position="203"/>
    </location>
</feature>
<dbReference type="PANTHER" id="PTHR12555">
    <property type="entry name" value="UBIQUITIN FUSION DEGRADATON PROTEIN 1"/>
    <property type="match status" value="1"/>
</dbReference>
<evidence type="ECO:0000259" key="4">
    <source>
        <dbReference type="Pfam" id="PF03152"/>
    </source>
</evidence>
<dbReference type="Gene3D" id="3.10.330.10">
    <property type="match status" value="1"/>
</dbReference>
<dbReference type="InterPro" id="IPR055417">
    <property type="entry name" value="UFD1_N1"/>
</dbReference>
<dbReference type="InterPro" id="IPR055418">
    <property type="entry name" value="UFD1_N2"/>
</dbReference>
<feature type="region of interest" description="Disordered" evidence="3">
    <location>
        <begin position="351"/>
        <end position="397"/>
    </location>
</feature>
<feature type="domain" description="Ubiquitin fusion degradation protein UFD1 N-terminal subdomain 1" evidence="4">
    <location>
        <begin position="33"/>
        <end position="127"/>
    </location>
</feature>
<comment type="similarity">
    <text evidence="1">Belongs to the UFD1 family.</text>
</comment>
<evidence type="ECO:0000313" key="6">
    <source>
        <dbReference type="EMBL" id="CEM24494.1"/>
    </source>
</evidence>
<name>A0A0G4G750_9ALVE</name>
<sequence>MFGLPRLFGGGGGGGGPDHPAFGGGGGGPGRFDVRLSCYPVSFLGKDELEKGNKIILPNSALDQLARLNITWPMMFEIQNQQHGRTTHSGVMEFIAEEGTCNMPYWLMQHLLLKEGDIVRIRNTTLPKGTYVKLQPVKKEFLDISNPRAVLEQCLRNFATLQVGDEIVIQHGLKSYEIEIVEAKPARAVCIIETDVQVDFAPPKDYVEPERPAHPAAAAAAAAAAASGAGSSSSGAAAAAAAAGSGGGTETEEPPAKAQALVFTGSGQRLDGKPVRNPKPPVPASPLDHEKKPAGEKVKLTEEEELGDEPWNSRLRLPGGVRTSDTDYDAMALEGRVPGVLGTGQARAIPNQQAGAQQSAGAGQGGGAAAAARAEARARAAAAAERRFGGGGAGAGR</sequence>
<reference evidence="6" key="1">
    <citation type="submission" date="2014-11" db="EMBL/GenBank/DDBJ databases">
        <authorList>
            <person name="Otto D Thomas"/>
            <person name="Naeem Raeece"/>
        </authorList>
    </citation>
    <scope>NUCLEOTIDE SEQUENCE</scope>
</reference>
<dbReference type="InterPro" id="IPR042299">
    <property type="entry name" value="Ufd1-like_Nn"/>
</dbReference>
<dbReference type="GO" id="GO:0031593">
    <property type="term" value="F:polyubiquitin modification-dependent protein binding"/>
    <property type="evidence" value="ECO:0007669"/>
    <property type="project" value="TreeGrafter"/>
</dbReference>
<dbReference type="EMBL" id="CDMZ01000947">
    <property type="protein sequence ID" value="CEM24494.1"/>
    <property type="molecule type" value="Genomic_DNA"/>
</dbReference>
<dbReference type="VEuPathDB" id="CryptoDB:Cvel_20582"/>